<sequence>MGYYASSDLDTDDAYTCHTSATGSPITITRFLQDSRSDQYLVPPTDDLTDTASNKNNMNGDRSKPINKNLINNLEINQQNTSRPLTQASMVRRTGLPQPSHLVHNATARSPNPYMLSYDTHTPYPLPRAPVEDATRKQIKQLVTSVSNNYLGNPYLSTNQSANVPDELNTSVWITNLPPGITHKILLDNVRNCGKVWAAVINEAGLHHFAAAAKIVFFDVAGAQNLLRQAREGKFVVDGYIPRVIHNRIKTEAKPLGPKSRILHIEGPSCVVNQSYLTTLFSYARITWQDEEVIILSNNGLLTRLEWRFGSYRCQAETARYLIDRVKRCTLLPPDQATIWQGVAVHFGVDPCAPNPGKYSASR</sequence>
<evidence type="ECO:0000313" key="3">
    <source>
        <dbReference type="Proteomes" id="UP000319160"/>
    </source>
</evidence>
<comment type="caution">
    <text evidence="2">The sequence shown here is derived from an EMBL/GenBank/DDBJ whole genome shotgun (WGS) entry which is preliminary data.</text>
</comment>
<dbReference type="OrthoDB" id="5241026at2759"/>
<feature type="compositionally biased region" description="Polar residues" evidence="1">
    <location>
        <begin position="50"/>
        <end position="60"/>
    </location>
</feature>
<feature type="region of interest" description="Disordered" evidence="1">
    <location>
        <begin position="42"/>
        <end position="67"/>
    </location>
</feature>
<dbReference type="InterPro" id="IPR035979">
    <property type="entry name" value="RBD_domain_sf"/>
</dbReference>
<dbReference type="SUPFAM" id="SSF54928">
    <property type="entry name" value="RNA-binding domain, RBD"/>
    <property type="match status" value="1"/>
</dbReference>
<evidence type="ECO:0000313" key="2">
    <source>
        <dbReference type="EMBL" id="TRX93951.1"/>
    </source>
</evidence>
<gene>
    <name evidence="2" type="ORF">FHL15_005029</name>
</gene>
<dbReference type="Proteomes" id="UP000319160">
    <property type="component" value="Unassembled WGS sequence"/>
</dbReference>
<dbReference type="EMBL" id="VFLP01000025">
    <property type="protein sequence ID" value="TRX93951.1"/>
    <property type="molecule type" value="Genomic_DNA"/>
</dbReference>
<dbReference type="GO" id="GO:0003676">
    <property type="term" value="F:nucleic acid binding"/>
    <property type="evidence" value="ECO:0007669"/>
    <property type="project" value="InterPro"/>
</dbReference>
<keyword evidence="3" id="KW-1185">Reference proteome</keyword>
<name>A0A553I184_9PEZI</name>
<protein>
    <recommendedName>
        <fullName evidence="4">RRM domain-containing protein</fullName>
    </recommendedName>
</protein>
<accession>A0A553I184</accession>
<evidence type="ECO:0000256" key="1">
    <source>
        <dbReference type="SAM" id="MobiDB-lite"/>
    </source>
</evidence>
<proteinExistence type="predicted"/>
<dbReference type="STRING" id="2512241.A0A553I184"/>
<reference evidence="3" key="1">
    <citation type="submission" date="2019-06" db="EMBL/GenBank/DDBJ databases">
        <title>Draft genome sequence of the griseofulvin-producing fungus Xylaria cubensis strain G536.</title>
        <authorList>
            <person name="Mead M.E."/>
            <person name="Raja H.A."/>
            <person name="Steenwyk J.L."/>
            <person name="Knowles S.L."/>
            <person name="Oberlies N.H."/>
            <person name="Rokas A."/>
        </authorList>
    </citation>
    <scope>NUCLEOTIDE SEQUENCE [LARGE SCALE GENOMIC DNA]</scope>
    <source>
        <strain evidence="3">G536</strain>
    </source>
</reference>
<dbReference type="AlphaFoldDB" id="A0A553I184"/>
<organism evidence="2 3">
    <name type="scientific">Xylaria flabelliformis</name>
    <dbReference type="NCBI Taxonomy" id="2512241"/>
    <lineage>
        <taxon>Eukaryota</taxon>
        <taxon>Fungi</taxon>
        <taxon>Dikarya</taxon>
        <taxon>Ascomycota</taxon>
        <taxon>Pezizomycotina</taxon>
        <taxon>Sordariomycetes</taxon>
        <taxon>Xylariomycetidae</taxon>
        <taxon>Xylariales</taxon>
        <taxon>Xylariaceae</taxon>
        <taxon>Xylaria</taxon>
    </lineage>
</organism>
<evidence type="ECO:0008006" key="4">
    <source>
        <dbReference type="Google" id="ProtNLM"/>
    </source>
</evidence>